<dbReference type="OrthoDB" id="123463at2157"/>
<reference evidence="1 2" key="1">
    <citation type="submission" date="2014-09" db="EMBL/GenBank/DDBJ databases">
        <title>Draft genome sequence of an obligately methylotrophic methanogen, Methanococcoides methylutens, isolated from marine sediment.</title>
        <authorList>
            <person name="Guan Y."/>
            <person name="Ngugi D.K."/>
            <person name="Blom J."/>
            <person name="Ali S."/>
            <person name="Ferry J.G."/>
            <person name="Stingl U."/>
        </authorList>
    </citation>
    <scope>NUCLEOTIDE SEQUENCE [LARGE SCALE GENOMIC DNA]</scope>
    <source>
        <strain evidence="1 2">DSM 2657</strain>
    </source>
</reference>
<keyword evidence="2" id="KW-1185">Reference proteome</keyword>
<sequence>MKLEINDKEAIVEILAARYFADQGWKWISLRRDVDRIYKSFEELEDQYNAYPYMSKDWYVENSASKNIHLCSKWDELKTFVDFLKAYSEDFDFLVSNNDRKMFCIATSDGQITDTQKRAITEARNLKCNVFVFKANVPDELDFELLQVGGGY</sequence>
<dbReference type="AlphaFoldDB" id="A0A099T116"/>
<dbReference type="RefSeq" id="WP_048194080.1">
    <property type="nucleotide sequence ID" value="NZ_CAAGSM010000003.1"/>
</dbReference>
<comment type="caution">
    <text evidence="1">The sequence shown here is derived from an EMBL/GenBank/DDBJ whole genome shotgun (WGS) entry which is preliminary data.</text>
</comment>
<gene>
    <name evidence="1" type="ORF">LI82_06150</name>
</gene>
<dbReference type="EMBL" id="JRHO01000010">
    <property type="protein sequence ID" value="KGK98870.1"/>
    <property type="molecule type" value="Genomic_DNA"/>
</dbReference>
<evidence type="ECO:0000313" key="1">
    <source>
        <dbReference type="EMBL" id="KGK98870.1"/>
    </source>
</evidence>
<organism evidence="1 2">
    <name type="scientific">Methanococcoides methylutens</name>
    <dbReference type="NCBI Taxonomy" id="2226"/>
    <lineage>
        <taxon>Archaea</taxon>
        <taxon>Methanobacteriati</taxon>
        <taxon>Methanobacteriota</taxon>
        <taxon>Stenosarchaea group</taxon>
        <taxon>Methanomicrobia</taxon>
        <taxon>Methanosarcinales</taxon>
        <taxon>Methanosarcinaceae</taxon>
        <taxon>Methanococcoides</taxon>
    </lineage>
</organism>
<dbReference type="Proteomes" id="UP000029859">
    <property type="component" value="Unassembled WGS sequence"/>
</dbReference>
<accession>A0A099T116</accession>
<name>A0A099T116_METMT</name>
<evidence type="ECO:0000313" key="2">
    <source>
        <dbReference type="Proteomes" id="UP000029859"/>
    </source>
</evidence>
<protein>
    <submittedName>
        <fullName evidence="1">Uncharacterized protein</fullName>
    </submittedName>
</protein>
<proteinExistence type="predicted"/>